<feature type="domain" description="Calpain catalytic" evidence="8">
    <location>
        <begin position="30"/>
        <end position="391"/>
    </location>
</feature>
<feature type="region of interest" description="Disordered" evidence="6">
    <location>
        <begin position="656"/>
        <end position="676"/>
    </location>
</feature>
<reference evidence="9 10" key="1">
    <citation type="submission" date="2024-03" db="EMBL/GenBank/DDBJ databases">
        <title>The genome assembly and annotation of the cricket Gryllus longicercus Weissman &amp; Gray.</title>
        <authorList>
            <person name="Szrajer S."/>
            <person name="Gray D."/>
            <person name="Ylla G."/>
        </authorList>
    </citation>
    <scope>NUCLEOTIDE SEQUENCE [LARGE SCALE GENOMIC DNA]</scope>
    <source>
        <strain evidence="9">DAG 2021-001</strain>
        <tissue evidence="9">Whole body minus gut</tissue>
    </source>
</reference>
<dbReference type="CDD" id="cd00044">
    <property type="entry name" value="CysPc"/>
    <property type="match status" value="1"/>
</dbReference>
<dbReference type="SUPFAM" id="SSF54001">
    <property type="entry name" value="Cysteine proteinases"/>
    <property type="match status" value="1"/>
</dbReference>
<dbReference type="Proteomes" id="UP001378592">
    <property type="component" value="Unassembled WGS sequence"/>
</dbReference>
<feature type="region of interest" description="Disordered" evidence="6">
    <location>
        <begin position="285"/>
        <end position="330"/>
    </location>
</feature>
<dbReference type="Pfam" id="PF00648">
    <property type="entry name" value="Peptidase_C2"/>
    <property type="match status" value="2"/>
</dbReference>
<dbReference type="InterPro" id="IPR022684">
    <property type="entry name" value="Calpain_cysteine_protease"/>
</dbReference>
<dbReference type="Pfam" id="PF00168">
    <property type="entry name" value="C2"/>
    <property type="match status" value="1"/>
</dbReference>
<evidence type="ECO:0000259" key="7">
    <source>
        <dbReference type="PROSITE" id="PS50004"/>
    </source>
</evidence>
<evidence type="ECO:0000256" key="4">
    <source>
        <dbReference type="ARBA" id="ARBA00022807"/>
    </source>
</evidence>
<dbReference type="Gene3D" id="2.60.40.150">
    <property type="entry name" value="C2 domain"/>
    <property type="match status" value="1"/>
</dbReference>
<feature type="compositionally biased region" description="Low complexity" evidence="6">
    <location>
        <begin position="310"/>
        <end position="324"/>
    </location>
</feature>
<dbReference type="InterPro" id="IPR000008">
    <property type="entry name" value="C2_dom"/>
</dbReference>
<dbReference type="SMART" id="SM00230">
    <property type="entry name" value="CysPc"/>
    <property type="match status" value="1"/>
</dbReference>
<name>A0AAN9W679_9ORTH</name>
<evidence type="ECO:0000313" key="9">
    <source>
        <dbReference type="EMBL" id="KAK7873950.1"/>
    </source>
</evidence>
<dbReference type="SMART" id="SM00720">
    <property type="entry name" value="calpain_III"/>
    <property type="match status" value="1"/>
</dbReference>
<proteinExistence type="inferred from homology"/>
<dbReference type="SMART" id="SM00239">
    <property type="entry name" value="C2"/>
    <property type="match status" value="1"/>
</dbReference>
<dbReference type="Gene3D" id="2.60.120.380">
    <property type="match status" value="1"/>
</dbReference>
<dbReference type="PANTHER" id="PTHR10183">
    <property type="entry name" value="CALPAIN"/>
    <property type="match status" value="1"/>
</dbReference>
<keyword evidence="2" id="KW-0645">Protease</keyword>
<feature type="compositionally biased region" description="Polar residues" evidence="6">
    <location>
        <begin position="294"/>
        <end position="305"/>
    </location>
</feature>
<dbReference type="PROSITE" id="PS50203">
    <property type="entry name" value="CALPAIN_CAT"/>
    <property type="match status" value="1"/>
</dbReference>
<evidence type="ECO:0000256" key="2">
    <source>
        <dbReference type="ARBA" id="ARBA00022670"/>
    </source>
</evidence>
<dbReference type="GO" id="GO:0005737">
    <property type="term" value="C:cytoplasm"/>
    <property type="evidence" value="ECO:0007669"/>
    <property type="project" value="TreeGrafter"/>
</dbReference>
<keyword evidence="10" id="KW-1185">Reference proteome</keyword>
<evidence type="ECO:0000256" key="1">
    <source>
        <dbReference type="ARBA" id="ARBA00007623"/>
    </source>
</evidence>
<dbReference type="PROSITE" id="PS50004">
    <property type="entry name" value="C2"/>
    <property type="match status" value="1"/>
</dbReference>
<sequence length="676" mass="75546">MGVGKLGNFVEHKKQKFSQIRKQHLDVKVLFCDPLFPPDTTSVGDFSELPEPIEWKRPKDLYESPRLIDGELSPETIIPGPLSSGWFVAACTVLAGISELCHKVIPDYWKQEWNPEKGEEYAGIFHFHFWRFGQWVDVVVDDILPTFENEIIGTHSTKPGEFWISLVEKAYAKLHGSYQALSGGRLSDALVDFTGGVSEVLDLKSGDYAGSSDEQAGLYSFLDREITHHCIVCALVNTTSPGEEGAVSQIGLRQGGTYLVTGIKKISLGDTGLKKLFKTQVKQPMVRLRDPNGTAPSVCQTSTTEEAGADDGQSSGRGSGSNSAKSEKQNAPGLYSLSKLSRLLSTNPEWSRVKDSDLNKIGLTCDNASEFWLPLEDFINNFSQLTICHLFNTNLFAVNKTWKESSVRGLWSTGVKGSKSDRAGGCDSFPETFLRNPQYLFEINPFEEEIVIQMLQWDTSGESQAAGEESLLISFYIIRIEENRKYRLHKLWDHTPIVVHFNPTRKREIFYRGSLTKGRYIIIPTAHKPGDIGGYFLRIFSNSQIHLRDIKKDVPSKTCPCYPGSYPIWTTVITIKGAQNLQKLQNSCDAYCVVKCEGKKEKTAVLKNSTDPSWDASYVFYRKKTAEPIVVQVYDHRVISLNTFLGQVQLPAPVNQGPTPLQAELMGRKENDSTPT</sequence>
<gene>
    <name evidence="9" type="ORF">R5R35_012960</name>
</gene>
<evidence type="ECO:0000256" key="5">
    <source>
        <dbReference type="PROSITE-ProRule" id="PRU00239"/>
    </source>
</evidence>
<comment type="similarity">
    <text evidence="1">Belongs to the peptidase C2 family.</text>
</comment>
<dbReference type="SUPFAM" id="SSF49562">
    <property type="entry name" value="C2 domain (Calcium/lipid-binding domain, CaLB)"/>
    <property type="match status" value="1"/>
</dbReference>
<dbReference type="InterPro" id="IPR022683">
    <property type="entry name" value="Calpain_III"/>
</dbReference>
<dbReference type="AlphaFoldDB" id="A0AAN9W679"/>
<dbReference type="EMBL" id="JAZDUA010000007">
    <property type="protein sequence ID" value="KAK7873950.1"/>
    <property type="molecule type" value="Genomic_DNA"/>
</dbReference>
<dbReference type="InterPro" id="IPR038765">
    <property type="entry name" value="Papain-like_cys_pep_sf"/>
</dbReference>
<dbReference type="SUPFAM" id="SSF49758">
    <property type="entry name" value="Calpain large subunit, middle domain (domain III)"/>
    <property type="match status" value="1"/>
</dbReference>
<dbReference type="GO" id="GO:0004198">
    <property type="term" value="F:calcium-dependent cysteine-type endopeptidase activity"/>
    <property type="evidence" value="ECO:0007669"/>
    <property type="project" value="InterPro"/>
</dbReference>
<protein>
    <recommendedName>
        <fullName evidence="11">Calpain-5</fullName>
    </recommendedName>
</protein>
<evidence type="ECO:0000259" key="8">
    <source>
        <dbReference type="PROSITE" id="PS50203"/>
    </source>
</evidence>
<dbReference type="PRINTS" id="PR00704">
    <property type="entry name" value="CALPAIN"/>
</dbReference>
<dbReference type="InterPro" id="IPR022682">
    <property type="entry name" value="Calpain_domain_III"/>
</dbReference>
<feature type="domain" description="C2" evidence="7">
    <location>
        <begin position="552"/>
        <end position="667"/>
    </location>
</feature>
<keyword evidence="4" id="KW-0788">Thiol protease</keyword>
<dbReference type="Pfam" id="PF01067">
    <property type="entry name" value="Calpain_III"/>
    <property type="match status" value="1"/>
</dbReference>
<dbReference type="InterPro" id="IPR036213">
    <property type="entry name" value="Calpain_III_sf"/>
</dbReference>
<dbReference type="InterPro" id="IPR035892">
    <property type="entry name" value="C2_domain_sf"/>
</dbReference>
<organism evidence="9 10">
    <name type="scientific">Gryllus longicercus</name>
    <dbReference type="NCBI Taxonomy" id="2509291"/>
    <lineage>
        <taxon>Eukaryota</taxon>
        <taxon>Metazoa</taxon>
        <taxon>Ecdysozoa</taxon>
        <taxon>Arthropoda</taxon>
        <taxon>Hexapoda</taxon>
        <taxon>Insecta</taxon>
        <taxon>Pterygota</taxon>
        <taxon>Neoptera</taxon>
        <taxon>Polyneoptera</taxon>
        <taxon>Orthoptera</taxon>
        <taxon>Ensifera</taxon>
        <taxon>Gryllidea</taxon>
        <taxon>Grylloidea</taxon>
        <taxon>Gryllidae</taxon>
        <taxon>Gryllinae</taxon>
        <taxon>Gryllus</taxon>
    </lineage>
</organism>
<comment type="caution">
    <text evidence="5">Lacks conserved residue(s) required for the propagation of feature annotation.</text>
</comment>
<dbReference type="GO" id="GO:0006508">
    <property type="term" value="P:proteolysis"/>
    <property type="evidence" value="ECO:0007669"/>
    <property type="project" value="UniProtKB-KW"/>
</dbReference>
<keyword evidence="3" id="KW-0378">Hydrolase</keyword>
<evidence type="ECO:0000256" key="6">
    <source>
        <dbReference type="SAM" id="MobiDB-lite"/>
    </source>
</evidence>
<evidence type="ECO:0008006" key="11">
    <source>
        <dbReference type="Google" id="ProtNLM"/>
    </source>
</evidence>
<feature type="compositionally biased region" description="Basic and acidic residues" evidence="6">
    <location>
        <begin position="666"/>
        <end position="676"/>
    </location>
</feature>
<dbReference type="PANTHER" id="PTHR10183:SF379">
    <property type="entry name" value="CALPAIN-5"/>
    <property type="match status" value="1"/>
</dbReference>
<evidence type="ECO:0000256" key="3">
    <source>
        <dbReference type="ARBA" id="ARBA00022801"/>
    </source>
</evidence>
<dbReference type="InterPro" id="IPR001300">
    <property type="entry name" value="Peptidase_C2_calpain_cat"/>
</dbReference>
<comment type="caution">
    <text evidence="9">The sequence shown here is derived from an EMBL/GenBank/DDBJ whole genome shotgun (WGS) entry which is preliminary data.</text>
</comment>
<dbReference type="Gene3D" id="3.90.70.10">
    <property type="entry name" value="Cysteine proteinases"/>
    <property type="match status" value="1"/>
</dbReference>
<evidence type="ECO:0000313" key="10">
    <source>
        <dbReference type="Proteomes" id="UP001378592"/>
    </source>
</evidence>
<accession>A0AAN9W679</accession>